<evidence type="ECO:0000313" key="2">
    <source>
        <dbReference type="Proteomes" id="UP001187192"/>
    </source>
</evidence>
<organism evidence="1 2">
    <name type="scientific">Ficus carica</name>
    <name type="common">Common fig</name>
    <dbReference type="NCBI Taxonomy" id="3494"/>
    <lineage>
        <taxon>Eukaryota</taxon>
        <taxon>Viridiplantae</taxon>
        <taxon>Streptophyta</taxon>
        <taxon>Embryophyta</taxon>
        <taxon>Tracheophyta</taxon>
        <taxon>Spermatophyta</taxon>
        <taxon>Magnoliopsida</taxon>
        <taxon>eudicotyledons</taxon>
        <taxon>Gunneridae</taxon>
        <taxon>Pentapetalae</taxon>
        <taxon>rosids</taxon>
        <taxon>fabids</taxon>
        <taxon>Rosales</taxon>
        <taxon>Moraceae</taxon>
        <taxon>Ficeae</taxon>
        <taxon>Ficus</taxon>
    </lineage>
</organism>
<gene>
    <name evidence="1" type="ORF">TIFTF001_005609</name>
</gene>
<dbReference type="AlphaFoldDB" id="A0AA88CXS2"/>
<accession>A0AA88CXS2</accession>
<protein>
    <submittedName>
        <fullName evidence="1">Uncharacterized protein</fullName>
    </submittedName>
</protein>
<evidence type="ECO:0000313" key="1">
    <source>
        <dbReference type="EMBL" id="GMN35890.1"/>
    </source>
</evidence>
<proteinExistence type="predicted"/>
<dbReference type="EMBL" id="BTGU01000005">
    <property type="protein sequence ID" value="GMN35890.1"/>
    <property type="molecule type" value="Genomic_DNA"/>
</dbReference>
<comment type="caution">
    <text evidence="1">The sequence shown here is derived from an EMBL/GenBank/DDBJ whole genome shotgun (WGS) entry which is preliminary data.</text>
</comment>
<keyword evidence="2" id="KW-1185">Reference proteome</keyword>
<sequence length="79" mass="9150">MREMRLAGREVSERQVDLRGENSDAGEFLFVLRENDRNRDENLETTLDDAIGGTLSSLLLPSSPLIVFRFWRSSSKRHR</sequence>
<name>A0AA88CXS2_FICCA</name>
<dbReference type="Proteomes" id="UP001187192">
    <property type="component" value="Unassembled WGS sequence"/>
</dbReference>
<reference evidence="1" key="1">
    <citation type="submission" date="2023-07" db="EMBL/GenBank/DDBJ databases">
        <title>draft genome sequence of fig (Ficus carica).</title>
        <authorList>
            <person name="Takahashi T."/>
            <person name="Nishimura K."/>
        </authorList>
    </citation>
    <scope>NUCLEOTIDE SEQUENCE</scope>
</reference>